<dbReference type="PRINTS" id="PR00237">
    <property type="entry name" value="GPCRRHODOPSN"/>
</dbReference>
<dbReference type="GO" id="GO:0007200">
    <property type="term" value="P:phospholipase C-activating G protein-coupled receptor signaling pathway"/>
    <property type="evidence" value="ECO:0007669"/>
    <property type="project" value="TreeGrafter"/>
</dbReference>
<evidence type="ECO:0000256" key="9">
    <source>
        <dbReference type="RuleBase" id="RU000688"/>
    </source>
</evidence>
<keyword evidence="3 9" id="KW-0812">Transmembrane</keyword>
<reference evidence="14" key="1">
    <citation type="submission" date="2021-02" db="EMBL/GenBank/DDBJ databases">
        <authorList>
            <person name="Nowell W R."/>
        </authorList>
    </citation>
    <scope>NUCLEOTIDE SEQUENCE</scope>
</reference>
<dbReference type="SMART" id="SM01381">
    <property type="entry name" value="7TM_GPCR_Srsx"/>
    <property type="match status" value="1"/>
</dbReference>
<dbReference type="SUPFAM" id="SSF81321">
    <property type="entry name" value="Family A G protein-coupled receptor-like"/>
    <property type="match status" value="1"/>
</dbReference>
<feature type="region of interest" description="Disordered" evidence="11">
    <location>
        <begin position="571"/>
        <end position="592"/>
    </location>
</feature>
<comment type="similarity">
    <text evidence="9">Belongs to the G-protein coupled receptor 1 family.</text>
</comment>
<feature type="domain" description="G-protein coupled receptors family 1 profile" evidence="13">
    <location>
        <begin position="72"/>
        <end position="491"/>
    </location>
</feature>
<feature type="transmembrane region" description="Helical" evidence="12">
    <location>
        <begin position="131"/>
        <end position="152"/>
    </location>
</feature>
<keyword evidence="4 12" id="KW-1133">Transmembrane helix</keyword>
<evidence type="ECO:0000256" key="2">
    <source>
        <dbReference type="ARBA" id="ARBA00022475"/>
    </source>
</evidence>
<dbReference type="GO" id="GO:0004937">
    <property type="term" value="F:alpha1-adrenergic receptor activity"/>
    <property type="evidence" value="ECO:0007669"/>
    <property type="project" value="TreeGrafter"/>
</dbReference>
<evidence type="ECO:0000313" key="14">
    <source>
        <dbReference type="EMBL" id="CAF3180176.1"/>
    </source>
</evidence>
<proteinExistence type="inferred from homology"/>
<feature type="region of interest" description="Disordered" evidence="11">
    <location>
        <begin position="529"/>
        <end position="551"/>
    </location>
</feature>
<evidence type="ECO:0000256" key="12">
    <source>
        <dbReference type="SAM" id="Phobius"/>
    </source>
</evidence>
<keyword evidence="10" id="KW-0175">Coiled coil</keyword>
<dbReference type="PANTHER" id="PTHR24248:SF72">
    <property type="entry name" value="G-PROTEIN COUPLED RECEPTORS FAMILY 1 PROFILE DOMAIN-CONTAINING PROTEIN"/>
    <property type="match status" value="1"/>
</dbReference>
<feature type="transmembrane region" description="Helical" evidence="12">
    <location>
        <begin position="54"/>
        <end position="82"/>
    </location>
</feature>
<comment type="caution">
    <text evidence="14">The sequence shown here is derived from an EMBL/GenBank/DDBJ whole genome shotgun (WGS) entry which is preliminary data.</text>
</comment>
<evidence type="ECO:0000256" key="3">
    <source>
        <dbReference type="ARBA" id="ARBA00022692"/>
    </source>
</evidence>
<dbReference type="PANTHER" id="PTHR24248">
    <property type="entry name" value="ADRENERGIC RECEPTOR-RELATED G-PROTEIN COUPLED RECEPTOR"/>
    <property type="match status" value="1"/>
</dbReference>
<name>A0A817PUU7_9BILA</name>
<dbReference type="PROSITE" id="PS50262">
    <property type="entry name" value="G_PROTEIN_RECEP_F1_2"/>
    <property type="match status" value="1"/>
</dbReference>
<evidence type="ECO:0000256" key="7">
    <source>
        <dbReference type="ARBA" id="ARBA00023170"/>
    </source>
</evidence>
<dbReference type="AlphaFoldDB" id="A0A817PUU7"/>
<evidence type="ECO:0000256" key="11">
    <source>
        <dbReference type="SAM" id="MobiDB-lite"/>
    </source>
</evidence>
<sequence length="650" mass="73105">MMSGNILNSVTQSIRTYNVTRIIGELTSTTTNSLSLIQHTTMSANKIPLPPTDISPAACIAFVILILATVGGNTLVLSALFLDKRLHMPSFYLIANMAIADLLLGLSVLPFSSVLELLNDRWIFGQSFCSAWLALDVVCCTASIIALMGVSIDRYVGVTRPLNYSSIMTTRRSVYLVIVVWAVSILTSVVPLFGLTDREKRSNGFDIAHESYETCKVNKNTFYTIFSSMISFYIPVIILLILYSRVYQEAKKQGEKLENERRRLYQIDYQIASEQLRRKQIQTNGHAIEKQNHEHHSLGAKPIRSSIPNENGNDITTTLLNNGTAAEKKSNFDHGLSLNDDTQFKKDYSDPMNNNHNDDTAHSGSSISHYFTNVHRSISKRLSSTFKRNSQTNSQHISNDHRQTGQMSRNDELLIIKRKLHNLKREKKAFRTLGLILGALLICWLPFFVTLPVVSILKHLGIITAENTENTWFKITFWLGYCNSALNPFVYAFSNRAIRRAFREVIFRRFCCCGLQCWLCRHFCPKKSNQYDRQRSYPNKRDNSYSVGSDVPQVAPRRTYSLSHELIRKVSKTSNDTDPPLSTPIPTAGSGEGPVVSFVNFVVPTIKEDPSLEDDKPPPSPPPPPPPPPPQEESKSTSIPKSFIDSSSES</sequence>
<keyword evidence="8 9" id="KW-0807">Transducer</keyword>
<feature type="region of interest" description="Disordered" evidence="11">
    <location>
        <begin position="292"/>
        <end position="311"/>
    </location>
</feature>
<feature type="region of interest" description="Disordered" evidence="11">
    <location>
        <begin position="606"/>
        <end position="650"/>
    </location>
</feature>
<feature type="compositionally biased region" description="Polar residues" evidence="11">
    <location>
        <begin position="636"/>
        <end position="650"/>
    </location>
</feature>
<dbReference type="GO" id="GO:0005886">
    <property type="term" value="C:plasma membrane"/>
    <property type="evidence" value="ECO:0007669"/>
    <property type="project" value="UniProtKB-SubCell"/>
</dbReference>
<feature type="compositionally biased region" description="Basic and acidic residues" evidence="11">
    <location>
        <begin position="529"/>
        <end position="543"/>
    </location>
</feature>
<keyword evidence="5 9" id="KW-0297">G-protein coupled receptor</keyword>
<dbReference type="InterPro" id="IPR000276">
    <property type="entry name" value="GPCR_Rhodpsn"/>
</dbReference>
<feature type="coiled-coil region" evidence="10">
    <location>
        <begin position="240"/>
        <end position="267"/>
    </location>
</feature>
<feature type="transmembrane region" description="Helical" evidence="12">
    <location>
        <begin position="475"/>
        <end position="493"/>
    </location>
</feature>
<keyword evidence="7 9" id="KW-0675">Receptor</keyword>
<organism evidence="14 16">
    <name type="scientific">Rotaria socialis</name>
    <dbReference type="NCBI Taxonomy" id="392032"/>
    <lineage>
        <taxon>Eukaryota</taxon>
        <taxon>Metazoa</taxon>
        <taxon>Spiralia</taxon>
        <taxon>Gnathifera</taxon>
        <taxon>Rotifera</taxon>
        <taxon>Eurotatoria</taxon>
        <taxon>Bdelloidea</taxon>
        <taxon>Philodinida</taxon>
        <taxon>Philodinidae</taxon>
        <taxon>Rotaria</taxon>
    </lineage>
</organism>
<dbReference type="GO" id="GO:0071880">
    <property type="term" value="P:adenylate cyclase-activating adrenergic receptor signaling pathway"/>
    <property type="evidence" value="ECO:0007669"/>
    <property type="project" value="TreeGrafter"/>
</dbReference>
<evidence type="ECO:0000313" key="16">
    <source>
        <dbReference type="Proteomes" id="UP000663833"/>
    </source>
</evidence>
<evidence type="ECO:0000256" key="1">
    <source>
        <dbReference type="ARBA" id="ARBA00004651"/>
    </source>
</evidence>
<feature type="transmembrane region" description="Helical" evidence="12">
    <location>
        <begin position="222"/>
        <end position="243"/>
    </location>
</feature>
<dbReference type="InterPro" id="IPR017452">
    <property type="entry name" value="GPCR_Rhodpsn_7TM"/>
</dbReference>
<evidence type="ECO:0000256" key="6">
    <source>
        <dbReference type="ARBA" id="ARBA00023136"/>
    </source>
</evidence>
<dbReference type="Gene3D" id="1.20.1070.10">
    <property type="entry name" value="Rhodopsin 7-helix transmembrane proteins"/>
    <property type="match status" value="2"/>
</dbReference>
<dbReference type="GO" id="GO:0007267">
    <property type="term" value="P:cell-cell signaling"/>
    <property type="evidence" value="ECO:0007669"/>
    <property type="project" value="TreeGrafter"/>
</dbReference>
<accession>A0A817PUU7</accession>
<feature type="transmembrane region" description="Helical" evidence="12">
    <location>
        <begin position="173"/>
        <end position="193"/>
    </location>
</feature>
<dbReference type="EMBL" id="CAJNYD010000020">
    <property type="protein sequence ID" value="CAF3180176.1"/>
    <property type="molecule type" value="Genomic_DNA"/>
</dbReference>
<protein>
    <recommendedName>
        <fullName evidence="13">G-protein coupled receptors family 1 profile domain-containing protein</fullName>
    </recommendedName>
</protein>
<evidence type="ECO:0000313" key="15">
    <source>
        <dbReference type="EMBL" id="CAF4210992.1"/>
    </source>
</evidence>
<keyword evidence="2" id="KW-1003">Cell membrane</keyword>
<evidence type="ECO:0000256" key="4">
    <source>
        <dbReference type="ARBA" id="ARBA00022989"/>
    </source>
</evidence>
<comment type="subcellular location">
    <subcellularLocation>
        <location evidence="1">Cell membrane</location>
        <topology evidence="1">Multi-pass membrane protein</topology>
    </subcellularLocation>
</comment>
<evidence type="ECO:0000256" key="8">
    <source>
        <dbReference type="ARBA" id="ARBA00023224"/>
    </source>
</evidence>
<feature type="compositionally biased region" description="Pro residues" evidence="11">
    <location>
        <begin position="618"/>
        <end position="631"/>
    </location>
</feature>
<dbReference type="GO" id="GO:0007204">
    <property type="term" value="P:positive regulation of cytosolic calcium ion concentration"/>
    <property type="evidence" value="ECO:0007669"/>
    <property type="project" value="TreeGrafter"/>
</dbReference>
<dbReference type="Proteomes" id="UP000663851">
    <property type="component" value="Unassembled WGS sequence"/>
</dbReference>
<evidence type="ECO:0000259" key="13">
    <source>
        <dbReference type="PROSITE" id="PS50262"/>
    </source>
</evidence>
<feature type="transmembrane region" description="Helical" evidence="12">
    <location>
        <begin position="91"/>
        <end position="111"/>
    </location>
</feature>
<dbReference type="Proteomes" id="UP000663833">
    <property type="component" value="Unassembled WGS sequence"/>
</dbReference>
<dbReference type="GO" id="GO:0043410">
    <property type="term" value="P:positive regulation of MAPK cascade"/>
    <property type="evidence" value="ECO:0007669"/>
    <property type="project" value="TreeGrafter"/>
</dbReference>
<keyword evidence="6 12" id="KW-0472">Membrane</keyword>
<dbReference type="EMBL" id="CAJOBO010000396">
    <property type="protein sequence ID" value="CAF4210992.1"/>
    <property type="molecule type" value="Genomic_DNA"/>
</dbReference>
<evidence type="ECO:0000256" key="10">
    <source>
        <dbReference type="SAM" id="Coils"/>
    </source>
</evidence>
<dbReference type="CDD" id="cd14967">
    <property type="entry name" value="7tmA_amine_R-like"/>
    <property type="match status" value="1"/>
</dbReference>
<dbReference type="PROSITE" id="PS00237">
    <property type="entry name" value="G_PROTEIN_RECEP_F1_1"/>
    <property type="match status" value="1"/>
</dbReference>
<gene>
    <name evidence="15" type="ORF">HFQ381_LOCUS8047</name>
    <name evidence="14" type="ORF">LUA448_LOCUS913</name>
</gene>
<feature type="compositionally biased region" description="Basic and acidic residues" evidence="11">
    <location>
        <begin position="606"/>
        <end position="617"/>
    </location>
</feature>
<evidence type="ECO:0000256" key="5">
    <source>
        <dbReference type="ARBA" id="ARBA00023040"/>
    </source>
</evidence>
<dbReference type="Pfam" id="PF00001">
    <property type="entry name" value="7tm_1"/>
    <property type="match status" value="1"/>
</dbReference>
<feature type="transmembrane region" description="Helical" evidence="12">
    <location>
        <begin position="433"/>
        <end position="455"/>
    </location>
</feature>